<sequence>MNRNITAYFFEGLGDSHFRRKICCTTRNKHLNRIGHLTAKKNNYQVVYDTATTSQTLGTFGFMSETTSS</sequence>
<reference evidence="2" key="1">
    <citation type="submission" date="2017-03" db="EMBL/GenBank/DDBJ databases">
        <title>Phytopthora megakarya and P. palmivora, two closely related causual agents of cacao black pod achieved similar genome size and gene model numbers by different mechanisms.</title>
        <authorList>
            <person name="Ali S."/>
            <person name="Shao J."/>
            <person name="Larry D.J."/>
            <person name="Kronmiller B."/>
            <person name="Shen D."/>
            <person name="Strem M.D."/>
            <person name="Melnick R.L."/>
            <person name="Guiltinan M.J."/>
            <person name="Tyler B.M."/>
            <person name="Meinhardt L.W."/>
            <person name="Bailey B.A."/>
        </authorList>
    </citation>
    <scope>NUCLEOTIDE SEQUENCE [LARGE SCALE GENOMIC DNA]</scope>
    <source>
        <strain evidence="2">zdho120</strain>
    </source>
</reference>
<evidence type="ECO:0000313" key="1">
    <source>
        <dbReference type="EMBL" id="OWY94695.1"/>
    </source>
</evidence>
<proteinExistence type="predicted"/>
<gene>
    <name evidence="1" type="ORF">PHMEG_00035503</name>
</gene>
<keyword evidence="2" id="KW-1185">Reference proteome</keyword>
<dbReference type="Proteomes" id="UP000198211">
    <property type="component" value="Unassembled WGS sequence"/>
</dbReference>
<protein>
    <submittedName>
        <fullName evidence="1">Uncharacterized protein</fullName>
    </submittedName>
</protein>
<dbReference type="EMBL" id="NBNE01013971">
    <property type="protein sequence ID" value="OWY94695.1"/>
    <property type="molecule type" value="Genomic_DNA"/>
</dbReference>
<organism evidence="1 2">
    <name type="scientific">Phytophthora megakarya</name>
    <dbReference type="NCBI Taxonomy" id="4795"/>
    <lineage>
        <taxon>Eukaryota</taxon>
        <taxon>Sar</taxon>
        <taxon>Stramenopiles</taxon>
        <taxon>Oomycota</taxon>
        <taxon>Peronosporomycetes</taxon>
        <taxon>Peronosporales</taxon>
        <taxon>Peronosporaceae</taxon>
        <taxon>Phytophthora</taxon>
    </lineage>
</organism>
<comment type="caution">
    <text evidence="1">The sequence shown here is derived from an EMBL/GenBank/DDBJ whole genome shotgun (WGS) entry which is preliminary data.</text>
</comment>
<dbReference type="AlphaFoldDB" id="A0A225UNV8"/>
<accession>A0A225UNV8</accession>
<evidence type="ECO:0000313" key="2">
    <source>
        <dbReference type="Proteomes" id="UP000198211"/>
    </source>
</evidence>
<name>A0A225UNV8_9STRA</name>